<gene>
    <name evidence="1" type="ORF">SAMN05421771_3109</name>
</gene>
<protein>
    <submittedName>
        <fullName evidence="1">Type II secretion system (T2SS), protein E, N-terminal domain</fullName>
    </submittedName>
</protein>
<dbReference type="SUPFAM" id="SSF160246">
    <property type="entry name" value="EspE N-terminal domain-like"/>
    <property type="match status" value="1"/>
</dbReference>
<dbReference type="RefSeq" id="WP_089840343.1">
    <property type="nucleotide sequence ID" value="NZ_FOZL01000001.1"/>
</dbReference>
<accession>A0A1I6MNN3</accession>
<evidence type="ECO:0000313" key="2">
    <source>
        <dbReference type="Proteomes" id="UP000199024"/>
    </source>
</evidence>
<reference evidence="1 2" key="1">
    <citation type="submission" date="2016-10" db="EMBL/GenBank/DDBJ databases">
        <authorList>
            <person name="de Groot N.N."/>
        </authorList>
    </citation>
    <scope>NUCLEOTIDE SEQUENCE [LARGE SCALE GENOMIC DNA]</scope>
    <source>
        <strain evidence="1 2">DSM 21001</strain>
    </source>
</reference>
<dbReference type="OrthoDB" id="118270at2"/>
<dbReference type="STRING" id="474950.SAMN05421771_3109"/>
<name>A0A1I6MNN3_9BACT</name>
<dbReference type="Proteomes" id="UP000199024">
    <property type="component" value="Unassembled WGS sequence"/>
</dbReference>
<keyword evidence="2" id="KW-1185">Reference proteome</keyword>
<dbReference type="AlphaFoldDB" id="A0A1I6MNN3"/>
<organism evidence="1 2">
    <name type="scientific">Granulicella pectinivorans</name>
    <dbReference type="NCBI Taxonomy" id="474950"/>
    <lineage>
        <taxon>Bacteria</taxon>
        <taxon>Pseudomonadati</taxon>
        <taxon>Acidobacteriota</taxon>
        <taxon>Terriglobia</taxon>
        <taxon>Terriglobales</taxon>
        <taxon>Acidobacteriaceae</taxon>
        <taxon>Granulicella</taxon>
    </lineage>
</organism>
<sequence>MPTLIPGTDQYIPGSGRTIAADPHKRTCANPDCSSAWAKPWKSRRRPIFEGQWGCGSKCLEAIVRASVKREVTDGIGAGFDAPHRHRIPLGLVMLAQGWITHPQLRYALDQQKSRGTGRIGDLLIGECGLPPERITQGLSVQWNCPVMTTEGITPRAAALTLPRVFIEQFGLLPLRIAGSRILYLGFKENLDASAAFALERMSDLKVESGLINDQDYDEARRRLLASDFVPTETIAVRDSEEMTLRMREQLEDRQPIAARLVRVHHFYWFRMWLETGAISTHGTIPGSTEDVHDALFQIGVRA</sequence>
<evidence type="ECO:0000313" key="1">
    <source>
        <dbReference type="EMBL" id="SFS17305.1"/>
    </source>
</evidence>
<proteinExistence type="predicted"/>
<dbReference type="InterPro" id="IPR037257">
    <property type="entry name" value="T2SS_E_N_sf"/>
</dbReference>
<dbReference type="EMBL" id="FOZL01000001">
    <property type="protein sequence ID" value="SFS17305.1"/>
    <property type="molecule type" value="Genomic_DNA"/>
</dbReference>